<evidence type="ECO:0000313" key="24">
    <source>
        <dbReference type="RefSeq" id="XP_031429502.1"/>
    </source>
</evidence>
<dbReference type="Gene3D" id="3.80.10.10">
    <property type="entry name" value="Ribonuclease Inhibitor"/>
    <property type="match status" value="2"/>
</dbReference>
<dbReference type="GeneID" id="105897141"/>
<sequence length="790" mass="86188">MERLVLCVLVFGVLAKAQNCPGRCICQTISPTLTLLCAKTGLLFVPPTIDRKTVELRLTDNFITVIRRKDFLNMTSLVHLTLSRNTISQIAPHAFVGLRSLRALHMDGNRLTVIKSEHLKGLINLRHLILGNNQIHSVALTGFDEFVSTIEDLDLSYNNLRTLPWNAIGRMATINTLSLDHNLIDYIEAGTFTLLTKLVRLDMTSNRLQKLPPDNLFQHAQVMSDPKNSNPSKLAVSFGGNPLHCNCELLWLRRLTREDDLETCASPDHLMDKYFWSIQEEEFICEPPLITKHVSSNPYVMEGQSLALKCKAMGDPEPTIHWRFPDGKLVHNNSRTIVHDNGTLEILITTLKDNGAFTCVASNAAGMATAAVQISMIPLPLFVNNTGHMRDDSRRDITTSSKSNDTKSQDKRVTVVDITASSAVIRWPSESHIPNIRMYQIQYNSTADDTLVYRMIPSTSNTFLINDLAAGREYDLCVLAVYDDGITLLTATRVVGCVQFNTAADPGQCRFIHSQFLGGTMIIIIGGIIVASVLVFIIILMIRYKAHGGPDGAKAKAGGRGCGGGSSHVHSQTNGNNQQQGGRMGRSASKQHHAAPTEESRCLDGHQPASKDCKALVLKLKSDCQLEPALACDSAVLEVELPPLSAMEKTAKAAVAALARRASLDAQQSLSYGGGTFSEDTGTDSSVTGSTMSLCLIGPSGGGGGGGGGGSKDSRKGALTNMGLLPSELARTRHRFSFDGDYALFQSHSYPRRARTRRHKSSNQLNMDSSPLANRKVTFSSTEWMLESTV</sequence>
<dbReference type="GeneTree" id="ENSGT00940000160922"/>
<dbReference type="CDD" id="cd00063">
    <property type="entry name" value="FN3"/>
    <property type="match status" value="1"/>
</dbReference>
<evidence type="ECO:0000259" key="18">
    <source>
        <dbReference type="PROSITE" id="PS50853"/>
    </source>
</evidence>
<dbReference type="CTD" id="57622"/>
<evidence type="ECO:0000313" key="19">
    <source>
        <dbReference type="Proteomes" id="UP000515152"/>
    </source>
</evidence>
<feature type="compositionally biased region" description="Polar residues" evidence="14">
    <location>
        <begin position="762"/>
        <end position="773"/>
    </location>
</feature>
<evidence type="ECO:0000256" key="15">
    <source>
        <dbReference type="SAM" id="Phobius"/>
    </source>
</evidence>
<dbReference type="AlphaFoldDB" id="A0A6P8FMN1"/>
<dbReference type="InterPro" id="IPR000483">
    <property type="entry name" value="Cys-rich_flank_reg_C"/>
</dbReference>
<evidence type="ECO:0000313" key="28">
    <source>
        <dbReference type="RefSeq" id="XP_031429506.1"/>
    </source>
</evidence>
<feature type="compositionally biased region" description="Basic residues" evidence="14">
    <location>
        <begin position="752"/>
        <end position="761"/>
    </location>
</feature>
<dbReference type="RefSeq" id="XP_031429502.1">
    <property type="nucleotide sequence ID" value="XM_031573642.2"/>
</dbReference>
<accession>A0A6P8FMN1</accession>
<evidence type="ECO:0000313" key="23">
    <source>
        <dbReference type="RefSeq" id="XP_031429501.1"/>
    </source>
</evidence>
<evidence type="ECO:0000313" key="26">
    <source>
        <dbReference type="RefSeq" id="XP_031429504.1"/>
    </source>
</evidence>
<keyword evidence="19" id="KW-1185">Reference proteome</keyword>
<gene>
    <name evidence="20 21 22 23 24 25 26 27 28" type="primary">lrfn1</name>
</gene>
<dbReference type="FunFam" id="2.60.40.10:FF:000235">
    <property type="entry name" value="Leucine-rich repeat and fibronectin type III domain-containing 2"/>
    <property type="match status" value="1"/>
</dbReference>
<dbReference type="Pfam" id="PF13855">
    <property type="entry name" value="LRR_8"/>
    <property type="match status" value="2"/>
</dbReference>
<dbReference type="Pfam" id="PF00041">
    <property type="entry name" value="fn3"/>
    <property type="match status" value="1"/>
</dbReference>
<dbReference type="InterPro" id="IPR003961">
    <property type="entry name" value="FN3_dom"/>
</dbReference>
<dbReference type="Proteomes" id="UP000515152">
    <property type="component" value="Chromosome 9"/>
</dbReference>
<dbReference type="RefSeq" id="XP_031429504.1">
    <property type="nucleotide sequence ID" value="XM_031573644.2"/>
</dbReference>
<dbReference type="InterPro" id="IPR032675">
    <property type="entry name" value="LRR_dom_sf"/>
</dbReference>
<dbReference type="RefSeq" id="XP_031429500.1">
    <property type="nucleotide sequence ID" value="XM_031573640.2"/>
</dbReference>
<feature type="domain" description="Fibronectin type-III" evidence="18">
    <location>
        <begin position="409"/>
        <end position="505"/>
    </location>
</feature>
<feature type="compositionally biased region" description="Gly residues" evidence="14">
    <location>
        <begin position="699"/>
        <end position="711"/>
    </location>
</feature>
<dbReference type="PANTHER" id="PTHR45842:SF7">
    <property type="entry name" value="LEUCINE-RICH REPEAT AND FIBRONECTIN TYPE III DOMAIN-CONTAINING PROTEIN 1"/>
    <property type="match status" value="1"/>
</dbReference>
<feature type="domain" description="Ig-like" evidence="17">
    <location>
        <begin position="288"/>
        <end position="375"/>
    </location>
</feature>
<dbReference type="FunFam" id="2.60.40.10:FF:000091">
    <property type="entry name" value="Leucine-rich repeat and fibronectin type III domain-containing protein 1"/>
    <property type="match status" value="1"/>
</dbReference>
<proteinExistence type="inferred from homology"/>
<keyword evidence="4 16" id="KW-0732">Signal</keyword>
<name>A0A6P8FMN1_CLUHA</name>
<dbReference type="RefSeq" id="XP_031429503.1">
    <property type="nucleotide sequence ID" value="XM_031573643.2"/>
</dbReference>
<evidence type="ECO:0000256" key="12">
    <source>
        <dbReference type="ARBA" id="ARBA00034103"/>
    </source>
</evidence>
<keyword evidence="11" id="KW-0393">Immunoglobulin domain</keyword>
<dbReference type="InterPro" id="IPR036116">
    <property type="entry name" value="FN3_sf"/>
</dbReference>
<dbReference type="InterPro" id="IPR003599">
    <property type="entry name" value="Ig_sub"/>
</dbReference>
<dbReference type="SMART" id="SM00082">
    <property type="entry name" value="LRRCT"/>
    <property type="match status" value="1"/>
</dbReference>
<dbReference type="InterPro" id="IPR036179">
    <property type="entry name" value="Ig-like_dom_sf"/>
</dbReference>
<dbReference type="SMART" id="SM00369">
    <property type="entry name" value="LRR_TYP"/>
    <property type="match status" value="6"/>
</dbReference>
<feature type="chain" id="PRO_5044652847" evidence="16">
    <location>
        <begin position="18"/>
        <end position="790"/>
    </location>
</feature>
<dbReference type="PROSITE" id="PS50853">
    <property type="entry name" value="FN3"/>
    <property type="match status" value="1"/>
</dbReference>
<dbReference type="SMART" id="SM00409">
    <property type="entry name" value="IG"/>
    <property type="match status" value="1"/>
</dbReference>
<dbReference type="RefSeq" id="XP_031429501.1">
    <property type="nucleotide sequence ID" value="XM_031573641.2"/>
</dbReference>
<evidence type="ECO:0000256" key="7">
    <source>
        <dbReference type="ARBA" id="ARBA00023018"/>
    </source>
</evidence>
<feature type="region of interest" description="Disordered" evidence="14">
    <location>
        <begin position="555"/>
        <end position="607"/>
    </location>
</feature>
<dbReference type="InterPro" id="IPR013783">
    <property type="entry name" value="Ig-like_fold"/>
</dbReference>
<evidence type="ECO:0000256" key="4">
    <source>
        <dbReference type="ARBA" id="ARBA00022729"/>
    </source>
</evidence>
<dbReference type="Gene3D" id="2.60.40.10">
    <property type="entry name" value="Immunoglobulins"/>
    <property type="match status" value="2"/>
</dbReference>
<dbReference type="InterPro" id="IPR007110">
    <property type="entry name" value="Ig-like_dom"/>
</dbReference>
<protein>
    <submittedName>
        <fullName evidence="20 21">Leucine-rich repeat and fibronectin type III domain-containing protein 1</fullName>
    </submittedName>
</protein>
<dbReference type="InterPro" id="IPR050467">
    <property type="entry name" value="LRFN"/>
</dbReference>
<dbReference type="GO" id="GO:0045202">
    <property type="term" value="C:synapse"/>
    <property type="evidence" value="ECO:0007669"/>
    <property type="project" value="UniProtKB-SubCell"/>
</dbReference>
<keyword evidence="5" id="KW-0677">Repeat</keyword>
<dbReference type="RefSeq" id="XP_031429505.1">
    <property type="nucleotide sequence ID" value="XM_031573645.2"/>
</dbReference>
<evidence type="ECO:0000256" key="8">
    <source>
        <dbReference type="ARBA" id="ARBA00023136"/>
    </source>
</evidence>
<evidence type="ECO:0000256" key="3">
    <source>
        <dbReference type="ARBA" id="ARBA00022692"/>
    </source>
</evidence>
<evidence type="ECO:0000256" key="10">
    <source>
        <dbReference type="ARBA" id="ARBA00023180"/>
    </source>
</evidence>
<dbReference type="SMART" id="SM00408">
    <property type="entry name" value="IGc2"/>
    <property type="match status" value="1"/>
</dbReference>
<evidence type="ECO:0000256" key="13">
    <source>
        <dbReference type="ARBA" id="ARBA00038433"/>
    </source>
</evidence>
<comment type="subcellular location">
    <subcellularLocation>
        <location evidence="1">Membrane</location>
        <topology evidence="1">Single-pass type I membrane protein</topology>
    </subcellularLocation>
    <subcellularLocation>
        <location evidence="12">Synapse</location>
    </subcellularLocation>
</comment>
<dbReference type="PROSITE" id="PS50835">
    <property type="entry name" value="IG_LIKE"/>
    <property type="match status" value="1"/>
</dbReference>
<evidence type="ECO:0000313" key="25">
    <source>
        <dbReference type="RefSeq" id="XP_031429503.1"/>
    </source>
</evidence>
<keyword evidence="7" id="KW-0770">Synapse</keyword>
<dbReference type="RefSeq" id="XP_031429499.1">
    <property type="nucleotide sequence ID" value="XM_031573639.2"/>
</dbReference>
<keyword evidence="6 15" id="KW-1133">Transmembrane helix</keyword>
<dbReference type="InterPro" id="IPR003591">
    <property type="entry name" value="Leu-rich_rpt_typical-subtyp"/>
</dbReference>
<evidence type="ECO:0000313" key="27">
    <source>
        <dbReference type="RefSeq" id="XP_031429505.1"/>
    </source>
</evidence>
<evidence type="ECO:0000256" key="1">
    <source>
        <dbReference type="ARBA" id="ARBA00004479"/>
    </source>
</evidence>
<dbReference type="PANTHER" id="PTHR45842">
    <property type="entry name" value="SYNAPTIC ADHESION-LIKE MOLECULE SALM"/>
    <property type="match status" value="1"/>
</dbReference>
<evidence type="ECO:0000256" key="11">
    <source>
        <dbReference type="ARBA" id="ARBA00023319"/>
    </source>
</evidence>
<comment type="similarity">
    <text evidence="13">Belongs to the LRFN family.</text>
</comment>
<evidence type="ECO:0000313" key="21">
    <source>
        <dbReference type="RefSeq" id="XP_031429499.1"/>
    </source>
</evidence>
<dbReference type="RefSeq" id="XP_031429498.1">
    <property type="nucleotide sequence ID" value="XM_031573638.2"/>
</dbReference>
<evidence type="ECO:0000256" key="5">
    <source>
        <dbReference type="ARBA" id="ARBA00022737"/>
    </source>
</evidence>
<evidence type="ECO:0000256" key="16">
    <source>
        <dbReference type="SAM" id="SignalP"/>
    </source>
</evidence>
<dbReference type="SUPFAM" id="SSF49265">
    <property type="entry name" value="Fibronectin type III"/>
    <property type="match status" value="1"/>
</dbReference>
<dbReference type="InterPro" id="IPR001611">
    <property type="entry name" value="Leu-rich_rpt"/>
</dbReference>
<keyword evidence="2" id="KW-0433">Leucine-rich repeat</keyword>
<evidence type="ECO:0000259" key="17">
    <source>
        <dbReference type="PROSITE" id="PS50835"/>
    </source>
</evidence>
<dbReference type="Pfam" id="PF13927">
    <property type="entry name" value="Ig_3"/>
    <property type="match status" value="1"/>
</dbReference>
<feature type="signal peptide" evidence="16">
    <location>
        <begin position="1"/>
        <end position="17"/>
    </location>
</feature>
<evidence type="ECO:0000313" key="20">
    <source>
        <dbReference type="RefSeq" id="XP_031429498.1"/>
    </source>
</evidence>
<dbReference type="FunFam" id="3.80.10.10:FF:000016">
    <property type="entry name" value="Leucine-rich repeat and fibronectin type III domain-containing protein 1"/>
    <property type="match status" value="1"/>
</dbReference>
<evidence type="ECO:0000256" key="14">
    <source>
        <dbReference type="SAM" id="MobiDB-lite"/>
    </source>
</evidence>
<keyword evidence="10" id="KW-0325">Glycoprotein</keyword>
<dbReference type="SUPFAM" id="SSF48726">
    <property type="entry name" value="Immunoglobulin"/>
    <property type="match status" value="1"/>
</dbReference>
<dbReference type="SUPFAM" id="SSF52058">
    <property type="entry name" value="L domain-like"/>
    <property type="match status" value="1"/>
</dbReference>
<feature type="region of interest" description="Disordered" evidence="14">
    <location>
        <begin position="752"/>
        <end position="773"/>
    </location>
</feature>
<evidence type="ECO:0000256" key="9">
    <source>
        <dbReference type="ARBA" id="ARBA00023157"/>
    </source>
</evidence>
<reference evidence="20 21" key="1">
    <citation type="submission" date="2025-04" db="UniProtKB">
        <authorList>
            <consortium name="RefSeq"/>
        </authorList>
    </citation>
    <scope>IDENTIFICATION</scope>
</reference>
<evidence type="ECO:0000256" key="6">
    <source>
        <dbReference type="ARBA" id="ARBA00022989"/>
    </source>
</evidence>
<dbReference type="GO" id="GO:0016020">
    <property type="term" value="C:membrane"/>
    <property type="evidence" value="ECO:0007669"/>
    <property type="project" value="UniProtKB-SubCell"/>
</dbReference>
<dbReference type="FunFam" id="3.80.10.10:FF:000019">
    <property type="entry name" value="leucine-rich repeat and fibronectin type III domain-containing protein 1"/>
    <property type="match status" value="1"/>
</dbReference>
<evidence type="ECO:0000256" key="2">
    <source>
        <dbReference type="ARBA" id="ARBA00022614"/>
    </source>
</evidence>
<feature type="region of interest" description="Disordered" evidence="14">
    <location>
        <begin position="698"/>
        <end position="717"/>
    </location>
</feature>
<organism evidence="19 20">
    <name type="scientific">Clupea harengus</name>
    <name type="common">Atlantic herring</name>
    <dbReference type="NCBI Taxonomy" id="7950"/>
    <lineage>
        <taxon>Eukaryota</taxon>
        <taxon>Metazoa</taxon>
        <taxon>Chordata</taxon>
        <taxon>Craniata</taxon>
        <taxon>Vertebrata</taxon>
        <taxon>Euteleostomi</taxon>
        <taxon>Actinopterygii</taxon>
        <taxon>Neopterygii</taxon>
        <taxon>Teleostei</taxon>
        <taxon>Clupei</taxon>
        <taxon>Clupeiformes</taxon>
        <taxon>Clupeoidei</taxon>
        <taxon>Clupeidae</taxon>
        <taxon>Clupea</taxon>
    </lineage>
</organism>
<feature type="compositionally biased region" description="Basic and acidic residues" evidence="14">
    <location>
        <begin position="595"/>
        <end position="607"/>
    </location>
</feature>
<keyword evidence="8 15" id="KW-0472">Membrane</keyword>
<keyword evidence="9" id="KW-1015">Disulfide bond</keyword>
<dbReference type="RefSeq" id="XP_031429506.1">
    <property type="nucleotide sequence ID" value="XM_031573646.2"/>
</dbReference>
<dbReference type="KEGG" id="char:105897141"/>
<evidence type="ECO:0000313" key="22">
    <source>
        <dbReference type="RefSeq" id="XP_031429500.1"/>
    </source>
</evidence>
<dbReference type="InterPro" id="IPR003598">
    <property type="entry name" value="Ig_sub2"/>
</dbReference>
<feature type="region of interest" description="Disordered" evidence="14">
    <location>
        <begin position="390"/>
        <end position="411"/>
    </location>
</feature>
<dbReference type="OrthoDB" id="1394818at2759"/>
<keyword evidence="3 15" id="KW-0812">Transmembrane</keyword>
<feature type="transmembrane region" description="Helical" evidence="15">
    <location>
        <begin position="516"/>
        <end position="542"/>
    </location>
</feature>